<dbReference type="SUPFAM" id="SSF51735">
    <property type="entry name" value="NAD(P)-binding Rossmann-fold domains"/>
    <property type="match status" value="1"/>
</dbReference>
<dbReference type="CDD" id="cd05236">
    <property type="entry name" value="FAR-N_SDR_e"/>
    <property type="match status" value="1"/>
</dbReference>
<dbReference type="InterPro" id="IPR036291">
    <property type="entry name" value="NAD(P)-bd_dom_sf"/>
</dbReference>
<gene>
    <name evidence="7" type="ORF">CEUTPL_LOCUS23</name>
</gene>
<keyword evidence="8" id="KW-1185">Reference proteome</keyword>
<dbReference type="EMBL" id="OU892277">
    <property type="protein sequence ID" value="CAG9759270.1"/>
    <property type="molecule type" value="Genomic_DNA"/>
</dbReference>
<evidence type="ECO:0000256" key="2">
    <source>
        <dbReference type="ARBA" id="ARBA00022516"/>
    </source>
</evidence>
<comment type="similarity">
    <text evidence="1 4">Belongs to the fatty acyl-CoA reductase family.</text>
</comment>
<dbReference type="GO" id="GO:0035336">
    <property type="term" value="P:long-chain fatty-acyl-CoA metabolic process"/>
    <property type="evidence" value="ECO:0007669"/>
    <property type="project" value="TreeGrafter"/>
</dbReference>
<dbReference type="PANTHER" id="PTHR11011">
    <property type="entry name" value="MALE STERILITY PROTEIN 2-RELATED"/>
    <property type="match status" value="1"/>
</dbReference>
<keyword evidence="2 4" id="KW-0444">Lipid biosynthesis</keyword>
<protein>
    <recommendedName>
        <fullName evidence="4">Fatty acyl-CoA reductase</fullName>
        <ecNumber evidence="4">1.2.1.84</ecNumber>
    </recommendedName>
</protein>
<dbReference type="Pfam" id="PF03015">
    <property type="entry name" value="Sterile"/>
    <property type="match status" value="1"/>
</dbReference>
<dbReference type="InterPro" id="IPR013120">
    <property type="entry name" value="FAR_NAD-bd"/>
</dbReference>
<reference evidence="7" key="1">
    <citation type="submission" date="2022-01" db="EMBL/GenBank/DDBJ databases">
        <authorList>
            <person name="King R."/>
        </authorList>
    </citation>
    <scope>NUCLEOTIDE SEQUENCE</scope>
</reference>
<evidence type="ECO:0000313" key="7">
    <source>
        <dbReference type="EMBL" id="CAG9759270.1"/>
    </source>
</evidence>
<dbReference type="Proteomes" id="UP001152799">
    <property type="component" value="Chromosome 1"/>
</dbReference>
<dbReference type="OrthoDB" id="429813at2759"/>
<keyword evidence="4" id="KW-0812">Transmembrane</keyword>
<dbReference type="InterPro" id="IPR026055">
    <property type="entry name" value="FAR"/>
</dbReference>
<feature type="domain" description="Thioester reductase (TE)" evidence="6">
    <location>
        <begin position="37"/>
        <end position="249"/>
    </location>
</feature>
<dbReference type="GO" id="GO:0005777">
    <property type="term" value="C:peroxisome"/>
    <property type="evidence" value="ECO:0007669"/>
    <property type="project" value="TreeGrafter"/>
</dbReference>
<evidence type="ECO:0000259" key="6">
    <source>
        <dbReference type="Pfam" id="PF07993"/>
    </source>
</evidence>
<keyword evidence="4" id="KW-1133">Transmembrane helix</keyword>
<dbReference type="CDD" id="cd09071">
    <property type="entry name" value="FAR_C"/>
    <property type="match status" value="1"/>
</dbReference>
<evidence type="ECO:0000256" key="3">
    <source>
        <dbReference type="ARBA" id="ARBA00023098"/>
    </source>
</evidence>
<comment type="catalytic activity">
    <reaction evidence="4">
        <text>a long-chain fatty acyl-CoA + 2 NADPH + 2 H(+) = a long-chain primary fatty alcohol + 2 NADP(+) + CoA</text>
        <dbReference type="Rhea" id="RHEA:52716"/>
        <dbReference type="ChEBI" id="CHEBI:15378"/>
        <dbReference type="ChEBI" id="CHEBI:57287"/>
        <dbReference type="ChEBI" id="CHEBI:57783"/>
        <dbReference type="ChEBI" id="CHEBI:58349"/>
        <dbReference type="ChEBI" id="CHEBI:77396"/>
        <dbReference type="ChEBI" id="CHEBI:83139"/>
        <dbReference type="EC" id="1.2.1.84"/>
    </reaction>
</comment>
<feature type="domain" description="Fatty acyl-CoA reductase C-terminal" evidence="5">
    <location>
        <begin position="377"/>
        <end position="468"/>
    </location>
</feature>
<dbReference type="EC" id="1.2.1.84" evidence="4"/>
<keyword evidence="4" id="KW-0472">Membrane</keyword>
<dbReference type="PANTHER" id="PTHR11011:SF60">
    <property type="entry name" value="FATTY ACYL-COA REDUCTASE-RELATED"/>
    <property type="match status" value="1"/>
</dbReference>
<evidence type="ECO:0000256" key="1">
    <source>
        <dbReference type="ARBA" id="ARBA00005928"/>
    </source>
</evidence>
<feature type="transmembrane region" description="Helical" evidence="4">
    <location>
        <begin position="486"/>
        <end position="514"/>
    </location>
</feature>
<dbReference type="Pfam" id="PF07993">
    <property type="entry name" value="NAD_binding_4"/>
    <property type="match status" value="1"/>
</dbReference>
<dbReference type="AlphaFoldDB" id="A0A9N9MD43"/>
<organism evidence="7 8">
    <name type="scientific">Ceutorhynchus assimilis</name>
    <name type="common">cabbage seed weevil</name>
    <dbReference type="NCBI Taxonomy" id="467358"/>
    <lineage>
        <taxon>Eukaryota</taxon>
        <taxon>Metazoa</taxon>
        <taxon>Ecdysozoa</taxon>
        <taxon>Arthropoda</taxon>
        <taxon>Hexapoda</taxon>
        <taxon>Insecta</taxon>
        <taxon>Pterygota</taxon>
        <taxon>Neoptera</taxon>
        <taxon>Endopterygota</taxon>
        <taxon>Coleoptera</taxon>
        <taxon>Polyphaga</taxon>
        <taxon>Cucujiformia</taxon>
        <taxon>Curculionidae</taxon>
        <taxon>Ceutorhynchinae</taxon>
        <taxon>Ceutorhynchus</taxon>
    </lineage>
</organism>
<comment type="function">
    <text evidence="4">Catalyzes the reduction of fatty acyl-CoA to fatty alcohols.</text>
</comment>
<keyword evidence="3 4" id="KW-0443">Lipid metabolism</keyword>
<proteinExistence type="inferred from homology"/>
<evidence type="ECO:0000256" key="4">
    <source>
        <dbReference type="RuleBase" id="RU363097"/>
    </source>
</evidence>
<feature type="transmembrane region" description="Helical" evidence="4">
    <location>
        <begin position="371"/>
        <end position="392"/>
    </location>
</feature>
<sequence>MYSDNSKRGPFLLNHIIDAYINSGRAPFDGLKRNDPSFRDKVHVVVGDVGLPGLGLSKSDREKLTQEVDSIIHFAATVRFNETLRLAAYINVRGVRDLIKLAKDMKKLRVFLHESTAFSNALVSRQTIDEVFYDPPMTADKLLGLVECLDDDQLKQITDTIIDEFPNTYAFTKCIAEDVLRKEGKNMPIVIHRPSVVISTVSEPLSGWIDNFYGPTGAFLGVAVGIIRTLRGKGENIAEMVPADYVINSCLATMWNVATIRQIVENYIYVLQRPTWFSPFLISEIELYCTDYFIKTYPSRTSLDENEEIQIKASLKFEQDIPIYNYVSSVQNPVTWDEFKNLATKHGTKFPPQRVLWYRICRFRPNYYENMLAVLFLHTIPAYLVDFVLICLGKKPLLVKGYQKIKKFAQVIEYFGMNDWKFKNNNTQMLWNKMKTADRKFFKFDIEKLDWDLYMYTYCRGCRVYLLQDPMDTLPQAKKKYRILFVLHYFVLGVFSLLVLRFVLALFVVLGSLLV</sequence>
<name>A0A9N9MD43_9CUCU</name>
<dbReference type="InterPro" id="IPR033640">
    <property type="entry name" value="FAR_C"/>
</dbReference>
<evidence type="ECO:0000313" key="8">
    <source>
        <dbReference type="Proteomes" id="UP001152799"/>
    </source>
</evidence>
<keyword evidence="4" id="KW-0521">NADP</keyword>
<dbReference type="GO" id="GO:0080019">
    <property type="term" value="F:alcohol-forming very long-chain fatty acyl-CoA reductase activity"/>
    <property type="evidence" value="ECO:0007669"/>
    <property type="project" value="InterPro"/>
</dbReference>
<dbReference type="GO" id="GO:0102965">
    <property type="term" value="F:alcohol-forming long-chain fatty acyl-CoA reductase activity"/>
    <property type="evidence" value="ECO:0007669"/>
    <property type="project" value="UniProtKB-EC"/>
</dbReference>
<evidence type="ECO:0000259" key="5">
    <source>
        <dbReference type="Pfam" id="PF03015"/>
    </source>
</evidence>
<accession>A0A9N9MD43</accession>
<dbReference type="Gene3D" id="3.40.50.720">
    <property type="entry name" value="NAD(P)-binding Rossmann-like Domain"/>
    <property type="match status" value="1"/>
</dbReference>
<keyword evidence="4" id="KW-0560">Oxidoreductase</keyword>